<dbReference type="KEGG" id="sbd:ATN00_10250"/>
<organism evidence="1 2">
    <name type="scientific">Sphingobium baderi</name>
    <dbReference type="NCBI Taxonomy" id="1332080"/>
    <lineage>
        <taxon>Bacteria</taxon>
        <taxon>Pseudomonadati</taxon>
        <taxon>Pseudomonadota</taxon>
        <taxon>Alphaproteobacteria</taxon>
        <taxon>Sphingomonadales</taxon>
        <taxon>Sphingomonadaceae</taxon>
        <taxon>Sphingobium</taxon>
    </lineage>
</organism>
<proteinExistence type="predicted"/>
<gene>
    <name evidence="1" type="ORF">ATN00_10250</name>
</gene>
<name>A0A0S3EZ31_9SPHN</name>
<dbReference type="EMBL" id="CP013264">
    <property type="protein sequence ID" value="ALR20630.1"/>
    <property type="molecule type" value="Genomic_DNA"/>
</dbReference>
<dbReference type="AlphaFoldDB" id="A0A0S3EZ31"/>
<sequence>MTDIIRTFRPERMPKTITTPEGVTYYRTGHTGETIEGARRHGIEPGWTTYEYWIRPGDDSRRLYAISPTQFWLE</sequence>
<evidence type="ECO:0000313" key="1">
    <source>
        <dbReference type="EMBL" id="ALR20630.1"/>
    </source>
</evidence>
<reference evidence="1 2" key="1">
    <citation type="submission" date="2015-11" db="EMBL/GenBank/DDBJ databases">
        <title>A Two-component Flavoprotein Monooxygenase System MeaXY Responsible for para-Hydroxylation of 2-Methyl-6-ethylaniline and 2,6-Diethylaniline in Sphingobium baderi DE-13.</title>
        <authorList>
            <person name="Cheng M."/>
            <person name="Meng Q."/>
            <person name="Yang Y."/>
            <person name="Chu C."/>
            <person name="Yan X."/>
            <person name="He J."/>
            <person name="Li S."/>
        </authorList>
    </citation>
    <scope>NUCLEOTIDE SEQUENCE [LARGE SCALE GENOMIC DNA]</scope>
    <source>
        <strain evidence="1 2">DE-13</strain>
    </source>
</reference>
<dbReference type="Proteomes" id="UP000056968">
    <property type="component" value="Chromosome"/>
</dbReference>
<dbReference type="OrthoDB" id="7866515at2"/>
<accession>A0A0S3EZ31</accession>
<protein>
    <submittedName>
        <fullName evidence="1">Uncharacterized protein</fullName>
    </submittedName>
</protein>
<dbReference type="RefSeq" id="WP_062064413.1">
    <property type="nucleotide sequence ID" value="NZ_CP013264.1"/>
</dbReference>
<keyword evidence="2" id="KW-1185">Reference proteome</keyword>
<evidence type="ECO:0000313" key="2">
    <source>
        <dbReference type="Proteomes" id="UP000056968"/>
    </source>
</evidence>